<dbReference type="GO" id="GO:0005829">
    <property type="term" value="C:cytosol"/>
    <property type="evidence" value="ECO:0007669"/>
    <property type="project" value="TreeGrafter"/>
</dbReference>
<dbReference type="GO" id="GO:0004477">
    <property type="term" value="F:methenyltetrahydrofolate cyclohydrolase activity"/>
    <property type="evidence" value="ECO:0007669"/>
    <property type="project" value="UniProtKB-UniRule"/>
</dbReference>
<comment type="caution">
    <text evidence="16">The sequence shown here is derived from an EMBL/GenBank/DDBJ whole genome shotgun (WGS) entry which is preliminary data.</text>
</comment>
<dbReference type="GO" id="GO:0000105">
    <property type="term" value="P:L-histidine biosynthetic process"/>
    <property type="evidence" value="ECO:0007669"/>
    <property type="project" value="UniProtKB-KW"/>
</dbReference>
<dbReference type="InterPro" id="IPR036291">
    <property type="entry name" value="NAD(P)-bd_dom_sf"/>
</dbReference>
<feature type="domain" description="Tetrahydrofolate dehydrogenase/cyclohydrolase NAD(P)-binding" evidence="15">
    <location>
        <begin position="141"/>
        <end position="281"/>
    </location>
</feature>
<keyword evidence="9 13" id="KW-0368">Histidine biosynthesis</keyword>
<evidence type="ECO:0000256" key="13">
    <source>
        <dbReference type="HAMAP-Rule" id="MF_01576"/>
    </source>
</evidence>
<dbReference type="Proteomes" id="UP000621436">
    <property type="component" value="Unassembled WGS sequence"/>
</dbReference>
<dbReference type="PROSITE" id="PS00767">
    <property type="entry name" value="THF_DHG_CYH_2"/>
    <property type="match status" value="1"/>
</dbReference>
<dbReference type="Pfam" id="PF02882">
    <property type="entry name" value="THF_DHG_CYH_C"/>
    <property type="match status" value="1"/>
</dbReference>
<comment type="caution">
    <text evidence="13">Lacks conserved residue(s) required for the propagation of feature annotation.</text>
</comment>
<dbReference type="RefSeq" id="WP_270454560.1">
    <property type="nucleotide sequence ID" value="NZ_JADPIE010000006.1"/>
</dbReference>
<evidence type="ECO:0000313" key="17">
    <source>
        <dbReference type="Proteomes" id="UP000621436"/>
    </source>
</evidence>
<keyword evidence="6 13" id="KW-0378">Hydrolase</keyword>
<comment type="pathway">
    <text evidence="1 13">One-carbon metabolism; tetrahydrofolate interconversion.</text>
</comment>
<keyword evidence="17" id="KW-1185">Reference proteome</keyword>
<dbReference type="GO" id="GO:0004488">
    <property type="term" value="F:methylenetetrahydrofolate dehydrogenase (NADP+) activity"/>
    <property type="evidence" value="ECO:0007669"/>
    <property type="project" value="UniProtKB-UniRule"/>
</dbReference>
<dbReference type="InterPro" id="IPR020630">
    <property type="entry name" value="THF_DH/CycHdrlase_cat_dom"/>
</dbReference>
<evidence type="ECO:0000256" key="2">
    <source>
        <dbReference type="ARBA" id="ARBA00011738"/>
    </source>
</evidence>
<dbReference type="CDD" id="cd01080">
    <property type="entry name" value="NAD_bind_m-THF_DH_Cyclohyd"/>
    <property type="match status" value="1"/>
</dbReference>
<dbReference type="EC" id="3.5.4.9" evidence="13"/>
<dbReference type="InterPro" id="IPR020631">
    <property type="entry name" value="THF_DH/CycHdrlase_NAD-bd_dom"/>
</dbReference>
<protein>
    <recommendedName>
        <fullName evidence="13">Bifunctional protein FolD</fullName>
    </recommendedName>
    <domain>
        <recommendedName>
            <fullName evidence="13">Methylenetetrahydrofolate dehydrogenase</fullName>
            <ecNumber evidence="13">1.5.1.5</ecNumber>
        </recommendedName>
    </domain>
    <domain>
        <recommendedName>
            <fullName evidence="13">Methenyltetrahydrofolate cyclohydrolase</fullName>
            <ecNumber evidence="13">3.5.4.9</ecNumber>
        </recommendedName>
    </domain>
</protein>
<feature type="domain" description="Tetrahydrofolate dehydrogenase/cyclohydrolase catalytic" evidence="14">
    <location>
        <begin position="5"/>
        <end position="119"/>
    </location>
</feature>
<proteinExistence type="inferred from homology"/>
<dbReference type="PROSITE" id="PS00766">
    <property type="entry name" value="THF_DHG_CYH_1"/>
    <property type="match status" value="1"/>
</dbReference>
<evidence type="ECO:0000256" key="5">
    <source>
        <dbReference type="ARBA" id="ARBA00022755"/>
    </source>
</evidence>
<dbReference type="HAMAP" id="MF_01576">
    <property type="entry name" value="THF_DHG_CYH"/>
    <property type="match status" value="1"/>
</dbReference>
<evidence type="ECO:0000256" key="12">
    <source>
        <dbReference type="ARBA" id="ARBA00036357"/>
    </source>
</evidence>
<dbReference type="InterPro" id="IPR020867">
    <property type="entry name" value="THF_DH/CycHdrlase_CS"/>
</dbReference>
<evidence type="ECO:0000256" key="3">
    <source>
        <dbReference type="ARBA" id="ARBA00022563"/>
    </source>
</evidence>
<accession>A0A931AWV8</accession>
<dbReference type="AlphaFoldDB" id="A0A931AWV8"/>
<evidence type="ECO:0000256" key="7">
    <source>
        <dbReference type="ARBA" id="ARBA00022857"/>
    </source>
</evidence>
<feature type="binding site" evidence="13">
    <location>
        <position position="233"/>
    </location>
    <ligand>
        <name>NADP(+)</name>
        <dbReference type="ChEBI" id="CHEBI:58349"/>
    </ligand>
</feature>
<dbReference type="FunFam" id="3.40.50.10860:FF:000001">
    <property type="entry name" value="Bifunctional protein FolD"/>
    <property type="match status" value="1"/>
</dbReference>
<dbReference type="GO" id="GO:0035999">
    <property type="term" value="P:tetrahydrofolate interconversion"/>
    <property type="evidence" value="ECO:0007669"/>
    <property type="project" value="UniProtKB-UniRule"/>
</dbReference>
<comment type="similarity">
    <text evidence="13">Belongs to the tetrahydrofolate dehydrogenase/cyclohydrolase family.</text>
</comment>
<keyword evidence="7 13" id="KW-0521">NADP</keyword>
<dbReference type="InterPro" id="IPR046346">
    <property type="entry name" value="Aminoacid_DH-like_N_sf"/>
</dbReference>
<dbReference type="SUPFAM" id="SSF51735">
    <property type="entry name" value="NAD(P)-binding Rossmann-fold domains"/>
    <property type="match status" value="1"/>
</dbReference>
<evidence type="ECO:0000256" key="10">
    <source>
        <dbReference type="ARBA" id="ARBA00023167"/>
    </source>
</evidence>
<organism evidence="16 17">
    <name type="scientific">Halonatronomonas betaini</name>
    <dbReference type="NCBI Taxonomy" id="2778430"/>
    <lineage>
        <taxon>Bacteria</taxon>
        <taxon>Bacillati</taxon>
        <taxon>Bacillota</taxon>
        <taxon>Clostridia</taxon>
        <taxon>Halanaerobiales</taxon>
        <taxon>Halarsenatibacteraceae</taxon>
        <taxon>Halonatronomonas</taxon>
    </lineage>
</organism>
<evidence type="ECO:0000256" key="11">
    <source>
        <dbReference type="ARBA" id="ARBA00023268"/>
    </source>
</evidence>
<dbReference type="GO" id="GO:0006164">
    <property type="term" value="P:purine nucleotide biosynthetic process"/>
    <property type="evidence" value="ECO:0007669"/>
    <property type="project" value="UniProtKB-KW"/>
</dbReference>
<evidence type="ECO:0000259" key="15">
    <source>
        <dbReference type="Pfam" id="PF02882"/>
    </source>
</evidence>
<dbReference type="EMBL" id="JADPIE010000006">
    <property type="protein sequence ID" value="MBF8437566.1"/>
    <property type="molecule type" value="Genomic_DNA"/>
</dbReference>
<comment type="catalytic activity">
    <reaction evidence="13">
        <text>(6R)-5,10-methylene-5,6,7,8-tetrahydrofolate + NADP(+) = (6R)-5,10-methenyltetrahydrofolate + NADPH</text>
        <dbReference type="Rhea" id="RHEA:22812"/>
        <dbReference type="ChEBI" id="CHEBI:15636"/>
        <dbReference type="ChEBI" id="CHEBI:57455"/>
        <dbReference type="ChEBI" id="CHEBI:57783"/>
        <dbReference type="ChEBI" id="CHEBI:58349"/>
        <dbReference type="EC" id="1.5.1.5"/>
    </reaction>
</comment>
<dbReference type="PRINTS" id="PR00085">
    <property type="entry name" value="THFDHDRGNASE"/>
</dbReference>
<keyword evidence="3 13" id="KW-0554">One-carbon metabolism</keyword>
<dbReference type="NCBIfam" id="NF008058">
    <property type="entry name" value="PRK10792.1"/>
    <property type="match status" value="1"/>
</dbReference>
<comment type="subunit">
    <text evidence="2 13">Homodimer.</text>
</comment>
<comment type="function">
    <text evidence="13">Catalyzes the oxidation of 5,10-methylenetetrahydrofolate to 5,10-methenyltetrahydrofolate and then the hydrolysis of 5,10-methenyltetrahydrofolate to 10-formyltetrahydrofolate.</text>
</comment>
<keyword evidence="10 13" id="KW-0486">Methionine biosynthesis</keyword>
<evidence type="ECO:0000256" key="9">
    <source>
        <dbReference type="ARBA" id="ARBA00023102"/>
    </source>
</evidence>
<keyword evidence="11 13" id="KW-0511">Multifunctional enzyme</keyword>
<evidence type="ECO:0000256" key="6">
    <source>
        <dbReference type="ARBA" id="ARBA00022801"/>
    </source>
</evidence>
<evidence type="ECO:0000256" key="8">
    <source>
        <dbReference type="ARBA" id="ARBA00023002"/>
    </source>
</evidence>
<dbReference type="SUPFAM" id="SSF53223">
    <property type="entry name" value="Aminoacid dehydrogenase-like, N-terminal domain"/>
    <property type="match status" value="1"/>
</dbReference>
<dbReference type="PANTHER" id="PTHR48099">
    <property type="entry name" value="C-1-TETRAHYDROFOLATE SYNTHASE, CYTOPLASMIC-RELATED"/>
    <property type="match status" value="1"/>
</dbReference>
<reference evidence="16" key="1">
    <citation type="submission" date="2020-11" db="EMBL/GenBank/DDBJ databases">
        <title>Halonatronomonas betainensis gen. nov., sp. nov. a novel haloalkaliphilic representative of the family Halanaerobiacae capable of betaine degradation.</title>
        <authorList>
            <person name="Boltyanskaya Y."/>
            <person name="Kevbrin V."/>
            <person name="Detkova E."/>
            <person name="Grouzdev D.S."/>
            <person name="Koziaeva V."/>
            <person name="Zhilina T."/>
        </authorList>
    </citation>
    <scope>NUCLEOTIDE SEQUENCE</scope>
    <source>
        <strain evidence="16">Z-7014</strain>
    </source>
</reference>
<dbReference type="Pfam" id="PF00763">
    <property type="entry name" value="THF_DHG_CYH"/>
    <property type="match status" value="1"/>
</dbReference>
<feature type="binding site" evidence="13">
    <location>
        <begin position="167"/>
        <end position="169"/>
    </location>
    <ligand>
        <name>NADP(+)</name>
        <dbReference type="ChEBI" id="CHEBI:58349"/>
    </ligand>
</feature>
<evidence type="ECO:0000256" key="4">
    <source>
        <dbReference type="ARBA" id="ARBA00022605"/>
    </source>
</evidence>
<evidence type="ECO:0000259" key="14">
    <source>
        <dbReference type="Pfam" id="PF00763"/>
    </source>
</evidence>
<comment type="catalytic activity">
    <reaction evidence="12 13">
        <text>(6R)-5,10-methenyltetrahydrofolate + H2O = (6R)-10-formyltetrahydrofolate + H(+)</text>
        <dbReference type="Rhea" id="RHEA:23700"/>
        <dbReference type="ChEBI" id="CHEBI:15377"/>
        <dbReference type="ChEBI" id="CHEBI:15378"/>
        <dbReference type="ChEBI" id="CHEBI:57455"/>
        <dbReference type="ChEBI" id="CHEBI:195366"/>
        <dbReference type="EC" id="3.5.4.9"/>
    </reaction>
</comment>
<dbReference type="GO" id="GO:0009086">
    <property type="term" value="P:methionine biosynthetic process"/>
    <property type="evidence" value="ECO:0007669"/>
    <property type="project" value="UniProtKB-KW"/>
</dbReference>
<evidence type="ECO:0000313" key="16">
    <source>
        <dbReference type="EMBL" id="MBF8437566.1"/>
    </source>
</evidence>
<name>A0A931AWV8_9FIRM</name>
<keyword evidence="5 13" id="KW-0658">Purine biosynthesis</keyword>
<dbReference type="NCBIfam" id="NF010783">
    <property type="entry name" value="PRK14186.1"/>
    <property type="match status" value="1"/>
</dbReference>
<gene>
    <name evidence="13 16" type="primary">folD</name>
    <name evidence="16" type="ORF">I0Q91_10765</name>
</gene>
<dbReference type="Gene3D" id="3.40.50.720">
    <property type="entry name" value="NAD(P)-binding Rossmann-like Domain"/>
    <property type="match status" value="1"/>
</dbReference>
<dbReference type="FunFam" id="3.40.50.720:FF:000006">
    <property type="entry name" value="Bifunctional protein FolD"/>
    <property type="match status" value="1"/>
</dbReference>
<keyword evidence="8 13" id="KW-0560">Oxidoreductase</keyword>
<dbReference type="EC" id="1.5.1.5" evidence="13"/>
<evidence type="ECO:0000256" key="1">
    <source>
        <dbReference type="ARBA" id="ARBA00004777"/>
    </source>
</evidence>
<sequence length="284" mass="30662">MDKVIDGKQIAKNIREELKSQISDQKAEGRVPGLAVVLVGDNPASETYVGMKEKAAEEIGIHSELHDVDSSISQEELLNLVDQLNNDNRIDGILVQLPLPDHIDELAVIEAIDPGKDVDGFHPINTGRLFSGQKDLLRFDPCTPLGIIELIERKGVDIEGKNAVIVGRSNIVGKPVAHLLLERNATITVCHSRTKDLKAETLDADILVAAVGRPNFITGEMVKEGACVIDVGINRVDGKLIGDVEYDSAYERAGAITPVPGGVGPMTIAMLMKNTVKAREYHGV</sequence>
<dbReference type="InterPro" id="IPR000672">
    <property type="entry name" value="THF_DH/CycHdrlase"/>
</dbReference>
<dbReference type="Gene3D" id="3.40.50.10860">
    <property type="entry name" value="Leucine Dehydrogenase, chain A, domain 1"/>
    <property type="match status" value="1"/>
</dbReference>
<keyword evidence="4 13" id="KW-0028">Amino-acid biosynthesis</keyword>
<dbReference type="PANTHER" id="PTHR48099:SF5">
    <property type="entry name" value="C-1-TETRAHYDROFOLATE SYNTHASE, CYTOPLASMIC"/>
    <property type="match status" value="1"/>
</dbReference>